<protein>
    <submittedName>
        <fullName evidence="2">Uncharacterized protein</fullName>
    </submittedName>
</protein>
<feature type="region of interest" description="Disordered" evidence="1">
    <location>
        <begin position="1"/>
        <end position="25"/>
    </location>
</feature>
<comment type="caution">
    <text evidence="2">The sequence shown here is derived from an EMBL/GenBank/DDBJ whole genome shotgun (WGS) entry which is preliminary data.</text>
</comment>
<evidence type="ECO:0000313" key="3">
    <source>
        <dbReference type="Proteomes" id="UP001595824"/>
    </source>
</evidence>
<dbReference type="Proteomes" id="UP001595824">
    <property type="component" value="Unassembled WGS sequence"/>
</dbReference>
<feature type="compositionally biased region" description="Basic and acidic residues" evidence="1">
    <location>
        <begin position="1"/>
        <end position="13"/>
    </location>
</feature>
<name>A0ABV8TH81_9ACTN</name>
<accession>A0ABV8TH81</accession>
<reference evidence="3" key="1">
    <citation type="journal article" date="2019" name="Int. J. Syst. Evol. Microbiol.">
        <title>The Global Catalogue of Microorganisms (GCM) 10K type strain sequencing project: providing services to taxonomists for standard genome sequencing and annotation.</title>
        <authorList>
            <consortium name="The Broad Institute Genomics Platform"/>
            <consortium name="The Broad Institute Genome Sequencing Center for Infectious Disease"/>
            <person name="Wu L."/>
            <person name="Ma J."/>
        </authorList>
    </citation>
    <scope>NUCLEOTIDE SEQUENCE [LARGE SCALE GENOMIC DNA]</scope>
    <source>
        <strain evidence="3">PCU 347</strain>
    </source>
</reference>
<dbReference type="RefSeq" id="WP_381740714.1">
    <property type="nucleotide sequence ID" value="NZ_JBHSDP010000020.1"/>
</dbReference>
<evidence type="ECO:0000313" key="2">
    <source>
        <dbReference type="EMBL" id="MFC4329978.1"/>
    </source>
</evidence>
<organism evidence="2 3">
    <name type="scientific">Streptomyces andamanensis</name>
    <dbReference type="NCBI Taxonomy" id="1565035"/>
    <lineage>
        <taxon>Bacteria</taxon>
        <taxon>Bacillati</taxon>
        <taxon>Actinomycetota</taxon>
        <taxon>Actinomycetes</taxon>
        <taxon>Kitasatosporales</taxon>
        <taxon>Streptomycetaceae</taxon>
        <taxon>Streptomyces</taxon>
    </lineage>
</organism>
<dbReference type="EMBL" id="JBHSDP010000020">
    <property type="protein sequence ID" value="MFC4329978.1"/>
    <property type="molecule type" value="Genomic_DNA"/>
</dbReference>
<gene>
    <name evidence="2" type="ORF">ACFPC0_19745</name>
</gene>
<sequence>MAKDPVTRRDRDGAPGPEQGPGNLEPIEEALLCGRPWDGCRWQMGVDAFEVDRNGDHDVLLDDLDFAWGPRIRLSR</sequence>
<evidence type="ECO:0000256" key="1">
    <source>
        <dbReference type="SAM" id="MobiDB-lite"/>
    </source>
</evidence>
<keyword evidence="3" id="KW-1185">Reference proteome</keyword>
<proteinExistence type="predicted"/>